<proteinExistence type="predicted"/>
<keyword evidence="2" id="KW-1185">Reference proteome</keyword>
<protein>
    <submittedName>
        <fullName evidence="1">Uncharacterized protein</fullName>
    </submittedName>
</protein>
<dbReference type="Proteomes" id="UP000823775">
    <property type="component" value="Unassembled WGS sequence"/>
</dbReference>
<gene>
    <name evidence="1" type="ORF">HAX54_020082</name>
</gene>
<dbReference type="EMBL" id="JACEIK010002429">
    <property type="protein sequence ID" value="MCD9561120.1"/>
    <property type="molecule type" value="Genomic_DNA"/>
</dbReference>
<comment type="caution">
    <text evidence="1">The sequence shown here is derived from an EMBL/GenBank/DDBJ whole genome shotgun (WGS) entry which is preliminary data.</text>
</comment>
<evidence type="ECO:0000313" key="1">
    <source>
        <dbReference type="EMBL" id="MCD9561120.1"/>
    </source>
</evidence>
<accession>A0ABS8URL1</accession>
<sequence>EKASSHCLEPVFHRRFADRDRQLVDESLVPLELTCVLPSVGNSSAFRGSSSAFCRCLA</sequence>
<feature type="non-terminal residue" evidence="1">
    <location>
        <position position="58"/>
    </location>
</feature>
<evidence type="ECO:0000313" key="2">
    <source>
        <dbReference type="Proteomes" id="UP000823775"/>
    </source>
</evidence>
<reference evidence="1 2" key="1">
    <citation type="journal article" date="2021" name="BMC Genomics">
        <title>Datura genome reveals duplications of psychoactive alkaloid biosynthetic genes and high mutation rate following tissue culture.</title>
        <authorList>
            <person name="Rajewski A."/>
            <person name="Carter-House D."/>
            <person name="Stajich J."/>
            <person name="Litt A."/>
        </authorList>
    </citation>
    <scope>NUCLEOTIDE SEQUENCE [LARGE SCALE GENOMIC DNA]</scope>
    <source>
        <strain evidence="1">AR-01</strain>
    </source>
</reference>
<organism evidence="1 2">
    <name type="scientific">Datura stramonium</name>
    <name type="common">Jimsonweed</name>
    <name type="synonym">Common thornapple</name>
    <dbReference type="NCBI Taxonomy" id="4076"/>
    <lineage>
        <taxon>Eukaryota</taxon>
        <taxon>Viridiplantae</taxon>
        <taxon>Streptophyta</taxon>
        <taxon>Embryophyta</taxon>
        <taxon>Tracheophyta</taxon>
        <taxon>Spermatophyta</taxon>
        <taxon>Magnoliopsida</taxon>
        <taxon>eudicotyledons</taxon>
        <taxon>Gunneridae</taxon>
        <taxon>Pentapetalae</taxon>
        <taxon>asterids</taxon>
        <taxon>lamiids</taxon>
        <taxon>Solanales</taxon>
        <taxon>Solanaceae</taxon>
        <taxon>Solanoideae</taxon>
        <taxon>Datureae</taxon>
        <taxon>Datura</taxon>
    </lineage>
</organism>
<name>A0ABS8URL1_DATST</name>
<feature type="non-terminal residue" evidence="1">
    <location>
        <position position="1"/>
    </location>
</feature>